<keyword evidence="5" id="KW-0067">ATP-binding</keyword>
<accession>A0AAN8WMJ4</accession>
<dbReference type="EMBL" id="JAXCGZ010017099">
    <property type="protein sequence ID" value="KAK7068862.1"/>
    <property type="molecule type" value="Genomic_DNA"/>
</dbReference>
<organism evidence="10 11">
    <name type="scientific">Halocaridina rubra</name>
    <name type="common">Hawaiian red shrimp</name>
    <dbReference type="NCBI Taxonomy" id="373956"/>
    <lineage>
        <taxon>Eukaryota</taxon>
        <taxon>Metazoa</taxon>
        <taxon>Ecdysozoa</taxon>
        <taxon>Arthropoda</taxon>
        <taxon>Crustacea</taxon>
        <taxon>Multicrustacea</taxon>
        <taxon>Malacostraca</taxon>
        <taxon>Eumalacostraca</taxon>
        <taxon>Eucarida</taxon>
        <taxon>Decapoda</taxon>
        <taxon>Pleocyemata</taxon>
        <taxon>Caridea</taxon>
        <taxon>Atyoidea</taxon>
        <taxon>Atyidae</taxon>
        <taxon>Halocaridina</taxon>
    </lineage>
</organism>
<dbReference type="PROSITE" id="PS50862">
    <property type="entry name" value="AA_TRNA_LIGASE_II"/>
    <property type="match status" value="1"/>
</dbReference>
<keyword evidence="6" id="KW-0030">Aminoacyl-tRNA synthetase</keyword>
<dbReference type="PRINTS" id="PR00981">
    <property type="entry name" value="TRNASYNTHSER"/>
</dbReference>
<feature type="domain" description="Aminoacyl-transfer RNA synthetases class-II family profile" evidence="9">
    <location>
        <begin position="1"/>
        <end position="107"/>
    </location>
</feature>
<dbReference type="SUPFAM" id="SSF55681">
    <property type="entry name" value="Class II aaRS and biotin synthetases"/>
    <property type="match status" value="1"/>
</dbReference>
<keyword evidence="4" id="KW-0547">Nucleotide-binding</keyword>
<evidence type="ECO:0000256" key="6">
    <source>
        <dbReference type="ARBA" id="ARBA00023146"/>
    </source>
</evidence>
<dbReference type="Pfam" id="PF00587">
    <property type="entry name" value="tRNA-synt_2b"/>
    <property type="match status" value="1"/>
</dbReference>
<sequence length="174" mass="19664">MIPIFVADRRKVAYNDILDMPLHELGAPAYSKVDFEAWMPGRNAYGEISSASNCTDYQSRRLNICYEDNLGKQRFVHTVNGTACAIPRMLIALCETYQTKDGNIVIPFVLQPYVSGLKMIKFPENSCQMTWIKRKTYTECWISDPTFLHLSSGSKETAAPESTSSDTLSSFNRN</sequence>
<dbReference type="GO" id="GO:0004828">
    <property type="term" value="F:serine-tRNA ligase activity"/>
    <property type="evidence" value="ECO:0007669"/>
    <property type="project" value="UniProtKB-EC"/>
</dbReference>
<evidence type="ECO:0000256" key="4">
    <source>
        <dbReference type="ARBA" id="ARBA00022741"/>
    </source>
</evidence>
<dbReference type="InterPro" id="IPR045864">
    <property type="entry name" value="aa-tRNA-synth_II/BPL/LPL"/>
</dbReference>
<comment type="similarity">
    <text evidence="1">Belongs to the class-II aminoacyl-tRNA synthetase family. Type-1 seryl-tRNA synthetase subfamily.</text>
</comment>
<dbReference type="GO" id="GO:0005524">
    <property type="term" value="F:ATP binding"/>
    <property type="evidence" value="ECO:0007669"/>
    <property type="project" value="UniProtKB-KW"/>
</dbReference>
<feature type="region of interest" description="Disordered" evidence="8">
    <location>
        <begin position="151"/>
        <end position="174"/>
    </location>
</feature>
<reference evidence="10 11" key="1">
    <citation type="submission" date="2023-11" db="EMBL/GenBank/DDBJ databases">
        <title>Halocaridina rubra genome assembly.</title>
        <authorList>
            <person name="Smith C."/>
        </authorList>
    </citation>
    <scope>NUCLEOTIDE SEQUENCE [LARGE SCALE GENOMIC DNA]</scope>
    <source>
        <strain evidence="10">EP-1</strain>
        <tissue evidence="10">Whole</tissue>
    </source>
</reference>
<dbReference type="Proteomes" id="UP001381693">
    <property type="component" value="Unassembled WGS sequence"/>
</dbReference>
<evidence type="ECO:0000256" key="8">
    <source>
        <dbReference type="SAM" id="MobiDB-lite"/>
    </source>
</evidence>
<dbReference type="GO" id="GO:0006434">
    <property type="term" value="P:seryl-tRNA aminoacylation"/>
    <property type="evidence" value="ECO:0007669"/>
    <property type="project" value="InterPro"/>
</dbReference>
<evidence type="ECO:0000259" key="9">
    <source>
        <dbReference type="PROSITE" id="PS50862"/>
    </source>
</evidence>
<comment type="caution">
    <text evidence="10">The sequence shown here is derived from an EMBL/GenBank/DDBJ whole genome shotgun (WGS) entry which is preliminary data.</text>
</comment>
<protein>
    <recommendedName>
        <fullName evidence="2">serine--tRNA ligase</fullName>
        <ecNumber evidence="2">6.1.1.11</ecNumber>
    </recommendedName>
    <alternativeName>
        <fullName evidence="7">Seryl-tRNA synthetase</fullName>
    </alternativeName>
</protein>
<evidence type="ECO:0000256" key="1">
    <source>
        <dbReference type="ARBA" id="ARBA00010728"/>
    </source>
</evidence>
<evidence type="ECO:0000313" key="11">
    <source>
        <dbReference type="Proteomes" id="UP001381693"/>
    </source>
</evidence>
<dbReference type="Gene3D" id="3.30.930.10">
    <property type="entry name" value="Bira Bifunctional Protein, Domain 2"/>
    <property type="match status" value="1"/>
</dbReference>
<evidence type="ECO:0000313" key="10">
    <source>
        <dbReference type="EMBL" id="KAK7068862.1"/>
    </source>
</evidence>
<dbReference type="EC" id="6.1.1.11" evidence="2"/>
<name>A0AAN8WMJ4_HALRR</name>
<dbReference type="AlphaFoldDB" id="A0AAN8WMJ4"/>
<keyword evidence="11" id="KW-1185">Reference proteome</keyword>
<evidence type="ECO:0000256" key="5">
    <source>
        <dbReference type="ARBA" id="ARBA00022840"/>
    </source>
</evidence>
<dbReference type="InterPro" id="IPR002314">
    <property type="entry name" value="aa-tRNA-synt_IIb"/>
</dbReference>
<dbReference type="PANTHER" id="PTHR11778">
    <property type="entry name" value="SERYL-TRNA SYNTHETASE"/>
    <property type="match status" value="1"/>
</dbReference>
<dbReference type="InterPro" id="IPR006195">
    <property type="entry name" value="aa-tRNA-synth_II"/>
</dbReference>
<proteinExistence type="inferred from homology"/>
<keyword evidence="3 10" id="KW-0436">Ligase</keyword>
<evidence type="ECO:0000256" key="7">
    <source>
        <dbReference type="ARBA" id="ARBA00031113"/>
    </source>
</evidence>
<dbReference type="InterPro" id="IPR002317">
    <property type="entry name" value="Ser-tRNA-ligase_type_1"/>
</dbReference>
<evidence type="ECO:0000256" key="2">
    <source>
        <dbReference type="ARBA" id="ARBA00012840"/>
    </source>
</evidence>
<gene>
    <name evidence="10" type="primary">SARS2_2</name>
    <name evidence="10" type="ORF">SK128_004281</name>
</gene>
<evidence type="ECO:0000256" key="3">
    <source>
        <dbReference type="ARBA" id="ARBA00022598"/>
    </source>
</evidence>